<keyword evidence="2" id="KW-1185">Reference proteome</keyword>
<evidence type="ECO:0000313" key="1">
    <source>
        <dbReference type="EMBL" id="SFN38418.1"/>
    </source>
</evidence>
<dbReference type="Proteomes" id="UP000198968">
    <property type="component" value="Unassembled WGS sequence"/>
</dbReference>
<protein>
    <submittedName>
        <fullName evidence="1">Uncharacterized protein</fullName>
    </submittedName>
</protein>
<gene>
    <name evidence="1" type="ORF">SAMN05428971_1243</name>
</gene>
<proteinExistence type="predicted"/>
<name>A0A1I4YK18_9GAMM</name>
<dbReference type="RefSeq" id="WP_010670051.1">
    <property type="nucleotide sequence ID" value="NZ_FOVG01000001.1"/>
</dbReference>
<reference evidence="2" key="1">
    <citation type="submission" date="2016-10" db="EMBL/GenBank/DDBJ databases">
        <authorList>
            <person name="Varghese N."/>
            <person name="Submissions S."/>
        </authorList>
    </citation>
    <scope>NUCLEOTIDE SEQUENCE [LARGE SCALE GENOMIC DNA]</scope>
    <source>
        <strain evidence="2">OV426</strain>
    </source>
</reference>
<dbReference type="GeneID" id="66826054"/>
<sequence length="91" mass="10028">MLKASYYYLCPRPMGGWILHKEGCVNLSKNDKRVFIGSLYTRQQALAVAKVHHANAILCNACLSTFICPTSSSTAIKPARAATPTRHTPKH</sequence>
<evidence type="ECO:0000313" key="2">
    <source>
        <dbReference type="Proteomes" id="UP000198968"/>
    </source>
</evidence>
<accession>A0A1I4YK18</accession>
<dbReference type="OrthoDB" id="6544175at2"/>
<dbReference type="EMBL" id="FOVG01000001">
    <property type="protein sequence ID" value="SFN38418.1"/>
    <property type="molecule type" value="Genomic_DNA"/>
</dbReference>
<organism evidence="1 2">
    <name type="scientific">Candidatus Pantoea varia</name>
    <dbReference type="NCBI Taxonomy" id="1881036"/>
    <lineage>
        <taxon>Bacteria</taxon>
        <taxon>Pseudomonadati</taxon>
        <taxon>Pseudomonadota</taxon>
        <taxon>Gammaproteobacteria</taxon>
        <taxon>Enterobacterales</taxon>
        <taxon>Erwiniaceae</taxon>
        <taxon>Pantoea</taxon>
    </lineage>
</organism>
<dbReference type="AlphaFoldDB" id="A0A1I4YK18"/>